<protein>
    <recommendedName>
        <fullName evidence="4">C2H2-type domain-containing protein</fullName>
    </recommendedName>
</protein>
<reference evidence="5 6" key="1">
    <citation type="submission" date="2020-04" db="EMBL/GenBank/DDBJ databases">
        <authorList>
            <person name="Alioto T."/>
            <person name="Alioto T."/>
            <person name="Gomez Garrido J."/>
        </authorList>
    </citation>
    <scope>NUCLEOTIDE SEQUENCE [LARGE SCALE GENOMIC DNA]</scope>
</reference>
<dbReference type="InterPro" id="IPR013087">
    <property type="entry name" value="Znf_C2H2_type"/>
</dbReference>
<accession>A0A8S1DUZ9</accession>
<evidence type="ECO:0000256" key="2">
    <source>
        <dbReference type="SAM" id="MobiDB-lite"/>
    </source>
</evidence>
<evidence type="ECO:0000313" key="5">
    <source>
        <dbReference type="EMBL" id="CAB3383724.1"/>
    </source>
</evidence>
<name>A0A8S1DUZ9_9INSE</name>
<sequence>MNYLILGLVLMTALLSCSEAKNLFRRRELKINTGWLGFEPDFDGPGRIHKRDDNPPPTEEEPWTGRWMPERTTARPATTEEAWTGRYMPDRVTLKTPIEEPKSNAQFSSNYHETDLTYLRRVSMGSHNKACDDGKTNLKLDWDGSWLDHTCTYPKFIFAPEADVQVVFQQEYIPSHYVPAHVCMNRTIEYGQDVPTYGNHRPVWPKYGEYTYLPKQRWLHNIEHGAVVMLYHPCADMREVDRARKLLTGCLWKHIITPYTKLAPNQSITLVAWGAKLGMTTVTPHIFRNFIKNFALNGPEGSNSNDGEFDQMLVNPAKILPGSDIEDSKICPDQCRSDASLPLAGLFSQPPHLKEIKIVSAALRAPKMSSILLEEIGEEHSRNLCFICQQILVPCSSLSLSSVDLNKLCNWWRTYLTTPFNRKAAKNSKCCNMCVASARSYHEDTDAGDPNLAWWSVVEEPQDKVAPIVRLNRLSVDQVWRAIKGLPQGSKKPNRTQKSVVSKAKQKTLYRCNYCSSKFSKIGLKTKHENVMHASYLKPRRQVQRTSDGAEHQCPFCCSKLKSRTALNGHVWGVHTMQYFKCPLGCKFALLGKEDLKAHLADKHEDANNRLFKLVTSKVPCSFFHCNQMFANEDKMDQHFKKTHQKQEGDFRCRVCGYRGVNRCKFLHHMRKYHHSSEPEERVQDPPSSTSAAEEQAEVQCGLCGLWRVAADIQEHKMEAECQHCKGTFACRGLRNRHLWNKCSAVPSQKQEEGWEVIAKVRF</sequence>
<evidence type="ECO:0000313" key="6">
    <source>
        <dbReference type="Proteomes" id="UP000494165"/>
    </source>
</evidence>
<dbReference type="Gene3D" id="3.30.160.60">
    <property type="entry name" value="Classic Zinc Finger"/>
    <property type="match status" value="2"/>
</dbReference>
<proteinExistence type="predicted"/>
<dbReference type="InterPro" id="IPR021454">
    <property type="entry name" value="DUF3105"/>
</dbReference>
<dbReference type="Pfam" id="PF11303">
    <property type="entry name" value="DUF3105"/>
    <property type="match status" value="1"/>
</dbReference>
<evidence type="ECO:0000259" key="4">
    <source>
        <dbReference type="PROSITE" id="PS50157"/>
    </source>
</evidence>
<feature type="domain" description="C2H2-type" evidence="4">
    <location>
        <begin position="651"/>
        <end position="679"/>
    </location>
</feature>
<keyword evidence="1" id="KW-0479">Metal-binding</keyword>
<dbReference type="GO" id="GO:0005737">
    <property type="term" value="C:cytoplasm"/>
    <property type="evidence" value="ECO:0007669"/>
    <property type="project" value="TreeGrafter"/>
</dbReference>
<dbReference type="EMBL" id="CADEPI010000321">
    <property type="protein sequence ID" value="CAB3383724.1"/>
    <property type="molecule type" value="Genomic_DNA"/>
</dbReference>
<keyword evidence="6" id="KW-1185">Reference proteome</keyword>
<dbReference type="OrthoDB" id="5960270at2759"/>
<dbReference type="PANTHER" id="PTHR34179">
    <property type="entry name" value="TUMOR PROTEIN P53-INDUCIBLE PROTEIN 13"/>
    <property type="match status" value="1"/>
</dbReference>
<feature type="signal peptide" evidence="3">
    <location>
        <begin position="1"/>
        <end position="20"/>
    </location>
</feature>
<dbReference type="PROSITE" id="PS50157">
    <property type="entry name" value="ZINC_FINGER_C2H2_2"/>
    <property type="match status" value="2"/>
</dbReference>
<dbReference type="PANTHER" id="PTHR34179:SF1">
    <property type="entry name" value="TUMOR PROTEIN P53-INDUCIBLE PROTEIN 13"/>
    <property type="match status" value="1"/>
</dbReference>
<dbReference type="SMART" id="SM00355">
    <property type="entry name" value="ZnF_C2H2"/>
    <property type="match status" value="5"/>
</dbReference>
<dbReference type="AlphaFoldDB" id="A0A8S1DUZ9"/>
<dbReference type="PROSITE" id="PS00028">
    <property type="entry name" value="ZINC_FINGER_C2H2_1"/>
    <property type="match status" value="4"/>
</dbReference>
<evidence type="ECO:0000256" key="1">
    <source>
        <dbReference type="PROSITE-ProRule" id="PRU00042"/>
    </source>
</evidence>
<gene>
    <name evidence="5" type="ORF">CLODIP_2_CD13748</name>
</gene>
<dbReference type="GO" id="GO:0008270">
    <property type="term" value="F:zinc ion binding"/>
    <property type="evidence" value="ECO:0007669"/>
    <property type="project" value="UniProtKB-KW"/>
</dbReference>
<keyword evidence="3" id="KW-0732">Signal</keyword>
<feature type="region of interest" description="Disordered" evidence="2">
    <location>
        <begin position="44"/>
        <end position="65"/>
    </location>
</feature>
<feature type="chain" id="PRO_5035753200" description="C2H2-type domain-containing protein" evidence="3">
    <location>
        <begin position="21"/>
        <end position="763"/>
    </location>
</feature>
<comment type="caution">
    <text evidence="5">The sequence shown here is derived from an EMBL/GenBank/DDBJ whole genome shotgun (WGS) entry which is preliminary data.</text>
</comment>
<organism evidence="5 6">
    <name type="scientific">Cloeon dipterum</name>
    <dbReference type="NCBI Taxonomy" id="197152"/>
    <lineage>
        <taxon>Eukaryota</taxon>
        <taxon>Metazoa</taxon>
        <taxon>Ecdysozoa</taxon>
        <taxon>Arthropoda</taxon>
        <taxon>Hexapoda</taxon>
        <taxon>Insecta</taxon>
        <taxon>Pterygota</taxon>
        <taxon>Palaeoptera</taxon>
        <taxon>Ephemeroptera</taxon>
        <taxon>Pisciforma</taxon>
        <taxon>Baetidae</taxon>
        <taxon>Cloeon</taxon>
    </lineage>
</organism>
<keyword evidence="1" id="KW-0863">Zinc-finger</keyword>
<evidence type="ECO:0000256" key="3">
    <source>
        <dbReference type="SAM" id="SignalP"/>
    </source>
</evidence>
<feature type="domain" description="C2H2-type" evidence="4">
    <location>
        <begin position="619"/>
        <end position="649"/>
    </location>
</feature>
<keyword evidence="1" id="KW-0862">Zinc</keyword>
<dbReference type="Proteomes" id="UP000494165">
    <property type="component" value="Unassembled WGS sequence"/>
</dbReference>
<feature type="compositionally biased region" description="Basic and acidic residues" evidence="2">
    <location>
        <begin position="44"/>
        <end position="54"/>
    </location>
</feature>